<keyword evidence="2 3" id="KW-0378">Hydrolase</keyword>
<comment type="caution">
    <text evidence="5">The sequence shown here is derived from an EMBL/GenBank/DDBJ whole genome shotgun (WGS) entry which is preliminary data.</text>
</comment>
<comment type="cofactor">
    <cofactor evidence="1">
        <name>Mg(2+)</name>
        <dbReference type="ChEBI" id="CHEBI:18420"/>
    </cofactor>
</comment>
<dbReference type="PROSITE" id="PS51462">
    <property type="entry name" value="NUDIX"/>
    <property type="match status" value="1"/>
</dbReference>
<comment type="similarity">
    <text evidence="3">Belongs to the Nudix hydrolase family.</text>
</comment>
<dbReference type="InterPro" id="IPR020476">
    <property type="entry name" value="Nudix_hydrolase"/>
</dbReference>
<evidence type="ECO:0000256" key="2">
    <source>
        <dbReference type="ARBA" id="ARBA00022801"/>
    </source>
</evidence>
<proteinExistence type="inferred from homology"/>
<dbReference type="PANTHER" id="PTHR43046">
    <property type="entry name" value="GDP-MANNOSE MANNOSYL HYDROLASE"/>
    <property type="match status" value="1"/>
</dbReference>
<dbReference type="OrthoDB" id="9816040at2"/>
<reference evidence="5 6" key="1">
    <citation type="submission" date="2018-11" db="EMBL/GenBank/DDBJ databases">
        <title>Mesobaculum littorinae gen. nov., sp. nov., isolated from Littorina scabra that represents a novel genus of the order Rhodobacteraceae.</title>
        <authorList>
            <person name="Li F."/>
        </authorList>
    </citation>
    <scope>NUCLEOTIDE SEQUENCE [LARGE SCALE GENOMIC DNA]</scope>
    <source>
        <strain evidence="5 6">M0103</strain>
    </source>
</reference>
<dbReference type="EMBL" id="RQXX01000003">
    <property type="protein sequence ID" value="RVV98035.1"/>
    <property type="molecule type" value="Genomic_DNA"/>
</dbReference>
<accession>A0A438AHD5</accession>
<dbReference type="InterPro" id="IPR015797">
    <property type="entry name" value="NUDIX_hydrolase-like_dom_sf"/>
</dbReference>
<dbReference type="PRINTS" id="PR00502">
    <property type="entry name" value="NUDIXFAMILY"/>
</dbReference>
<evidence type="ECO:0000259" key="4">
    <source>
        <dbReference type="PROSITE" id="PS51462"/>
    </source>
</evidence>
<dbReference type="AlphaFoldDB" id="A0A438AHD5"/>
<gene>
    <name evidence="5" type="ORF">EKE94_11260</name>
</gene>
<evidence type="ECO:0000256" key="1">
    <source>
        <dbReference type="ARBA" id="ARBA00001946"/>
    </source>
</evidence>
<sequence>MIPRIGDVPLRGQPYRLRPGAYAVLERDGRILLTFQSAPIPEYQLPGGGIDPGESPLPALHREVYEETGWHIARPRRMGVFRRFVYMPDYDIFAEKICHVYRARPVLRHGPPLEPGHSAAWLPLDRAIAAVGNDGDREFLIRLGLNAG</sequence>
<dbReference type="Pfam" id="PF00293">
    <property type="entry name" value="NUDIX"/>
    <property type="match status" value="1"/>
</dbReference>
<keyword evidence="6" id="KW-1185">Reference proteome</keyword>
<evidence type="ECO:0000313" key="6">
    <source>
        <dbReference type="Proteomes" id="UP000285908"/>
    </source>
</evidence>
<dbReference type="InterPro" id="IPR000086">
    <property type="entry name" value="NUDIX_hydrolase_dom"/>
</dbReference>
<dbReference type="SUPFAM" id="SSF55811">
    <property type="entry name" value="Nudix"/>
    <property type="match status" value="1"/>
</dbReference>
<organism evidence="5 6">
    <name type="scientific">Mesobaculum littorinae</name>
    <dbReference type="NCBI Taxonomy" id="2486419"/>
    <lineage>
        <taxon>Bacteria</taxon>
        <taxon>Pseudomonadati</taxon>
        <taxon>Pseudomonadota</taxon>
        <taxon>Alphaproteobacteria</taxon>
        <taxon>Rhodobacterales</taxon>
        <taxon>Roseobacteraceae</taxon>
        <taxon>Mesobaculum</taxon>
    </lineage>
</organism>
<dbReference type="Gene3D" id="3.90.79.10">
    <property type="entry name" value="Nucleoside Triphosphate Pyrophosphohydrolase"/>
    <property type="match status" value="1"/>
</dbReference>
<feature type="domain" description="Nudix hydrolase" evidence="4">
    <location>
        <begin position="16"/>
        <end position="145"/>
    </location>
</feature>
<dbReference type="PROSITE" id="PS00893">
    <property type="entry name" value="NUDIX_BOX"/>
    <property type="match status" value="1"/>
</dbReference>
<dbReference type="RefSeq" id="WP_127906700.1">
    <property type="nucleotide sequence ID" value="NZ_RQXX01000003.1"/>
</dbReference>
<dbReference type="Proteomes" id="UP000285908">
    <property type="component" value="Unassembled WGS sequence"/>
</dbReference>
<evidence type="ECO:0000256" key="3">
    <source>
        <dbReference type="RuleBase" id="RU003476"/>
    </source>
</evidence>
<dbReference type="GO" id="GO:0016787">
    <property type="term" value="F:hydrolase activity"/>
    <property type="evidence" value="ECO:0007669"/>
    <property type="project" value="UniProtKB-KW"/>
</dbReference>
<protein>
    <submittedName>
        <fullName evidence="5">NUDIX domain-containing protein</fullName>
    </submittedName>
</protein>
<dbReference type="PANTHER" id="PTHR43046:SF14">
    <property type="entry name" value="MUTT_NUDIX FAMILY PROTEIN"/>
    <property type="match status" value="1"/>
</dbReference>
<name>A0A438AHD5_9RHOB</name>
<evidence type="ECO:0000313" key="5">
    <source>
        <dbReference type="EMBL" id="RVV98035.1"/>
    </source>
</evidence>
<dbReference type="InterPro" id="IPR020084">
    <property type="entry name" value="NUDIX_hydrolase_CS"/>
</dbReference>